<name>A0A150H8C0_9MICO</name>
<evidence type="ECO:0000256" key="4">
    <source>
        <dbReference type="ARBA" id="ARBA00022989"/>
    </source>
</evidence>
<dbReference type="PANTHER" id="PTHR11706:SF33">
    <property type="entry name" value="NATURAL RESISTANCE-ASSOCIATED MACROPHAGE PROTEIN 2"/>
    <property type="match status" value="1"/>
</dbReference>
<feature type="transmembrane region" description="Helical" evidence="6">
    <location>
        <begin position="131"/>
        <end position="149"/>
    </location>
</feature>
<accession>A0A150H8C0</accession>
<dbReference type="GO" id="GO:0005384">
    <property type="term" value="F:manganese ion transmembrane transporter activity"/>
    <property type="evidence" value="ECO:0007669"/>
    <property type="project" value="TreeGrafter"/>
</dbReference>
<keyword evidence="2" id="KW-0813">Transport</keyword>
<dbReference type="GO" id="GO:0034755">
    <property type="term" value="P:iron ion transmembrane transport"/>
    <property type="evidence" value="ECO:0007669"/>
    <property type="project" value="TreeGrafter"/>
</dbReference>
<dbReference type="PRINTS" id="PR00447">
    <property type="entry name" value="NATRESASSCMP"/>
</dbReference>
<feature type="transmembrane region" description="Helical" evidence="6">
    <location>
        <begin position="239"/>
        <end position="264"/>
    </location>
</feature>
<feature type="transmembrane region" description="Helical" evidence="6">
    <location>
        <begin position="284"/>
        <end position="313"/>
    </location>
</feature>
<gene>
    <name evidence="7" type="primary">mntH_1</name>
    <name evidence="7" type="ORF">Bravens_01311</name>
</gene>
<dbReference type="PATRIC" id="fig|479117.4.peg.1305"/>
<evidence type="ECO:0000256" key="5">
    <source>
        <dbReference type="ARBA" id="ARBA00023136"/>
    </source>
</evidence>
<feature type="transmembrane region" description="Helical" evidence="6">
    <location>
        <begin position="386"/>
        <end position="409"/>
    </location>
</feature>
<dbReference type="RefSeq" id="WP_062021552.1">
    <property type="nucleotide sequence ID" value="NZ_LQQC01000010.1"/>
</dbReference>
<feature type="transmembrane region" description="Helical" evidence="6">
    <location>
        <begin position="21"/>
        <end position="42"/>
    </location>
</feature>
<evidence type="ECO:0000256" key="1">
    <source>
        <dbReference type="ARBA" id="ARBA00004141"/>
    </source>
</evidence>
<comment type="subcellular location">
    <subcellularLocation>
        <location evidence="1">Membrane</location>
        <topology evidence="1">Multi-pass membrane protein</topology>
    </subcellularLocation>
</comment>
<protein>
    <submittedName>
        <fullName evidence="7">Divalent metal cation transporter MntH</fullName>
    </submittedName>
</protein>
<evidence type="ECO:0000256" key="2">
    <source>
        <dbReference type="ARBA" id="ARBA00022448"/>
    </source>
</evidence>
<evidence type="ECO:0000313" key="7">
    <source>
        <dbReference type="EMBL" id="KXZ58271.1"/>
    </source>
</evidence>
<feature type="transmembrane region" description="Helical" evidence="6">
    <location>
        <begin position="352"/>
        <end position="374"/>
    </location>
</feature>
<feature type="transmembrane region" description="Helical" evidence="6">
    <location>
        <begin position="156"/>
        <end position="175"/>
    </location>
</feature>
<reference evidence="7 8" key="1">
    <citation type="submission" date="2016-01" db="EMBL/GenBank/DDBJ databases">
        <title>Use of Whole Genome Sequencing to ascertain that Brevibacterium massiliense (Roux, Raoult 2009) is a later heterotypic synonym of Brevibacterium ravenspurgense (Mages 2008).</title>
        <authorList>
            <person name="Bernier A.-M."/>
            <person name="Burdz T."/>
            <person name="Huynh C."/>
            <person name="Pachecho A.L."/>
            <person name="Wiebe D."/>
            <person name="Bonner C."/>
            <person name="Bernard K."/>
        </authorList>
    </citation>
    <scope>NUCLEOTIDE SEQUENCE [LARGE SCALE GENOMIC DNA]</scope>
    <source>
        <strain evidence="7 8">CCUG56047</strain>
    </source>
</reference>
<dbReference type="Proteomes" id="UP000243589">
    <property type="component" value="Unassembled WGS sequence"/>
</dbReference>
<proteinExistence type="predicted"/>
<dbReference type="PANTHER" id="PTHR11706">
    <property type="entry name" value="SOLUTE CARRIER PROTEIN FAMILY 11 MEMBER"/>
    <property type="match status" value="1"/>
</dbReference>
<feature type="transmembrane region" description="Helical" evidence="6">
    <location>
        <begin position="92"/>
        <end position="111"/>
    </location>
</feature>
<evidence type="ECO:0000256" key="6">
    <source>
        <dbReference type="SAM" id="Phobius"/>
    </source>
</evidence>
<feature type="transmembrane region" description="Helical" evidence="6">
    <location>
        <begin position="325"/>
        <end position="346"/>
    </location>
</feature>
<dbReference type="AlphaFoldDB" id="A0A150H8C0"/>
<dbReference type="GO" id="GO:0015086">
    <property type="term" value="F:cadmium ion transmembrane transporter activity"/>
    <property type="evidence" value="ECO:0007669"/>
    <property type="project" value="TreeGrafter"/>
</dbReference>
<dbReference type="Pfam" id="PF01566">
    <property type="entry name" value="Nramp"/>
    <property type="match status" value="1"/>
</dbReference>
<dbReference type="EMBL" id="LQQC01000010">
    <property type="protein sequence ID" value="KXZ58271.1"/>
    <property type="molecule type" value="Genomic_DNA"/>
</dbReference>
<feature type="transmembrane region" description="Helical" evidence="6">
    <location>
        <begin position="48"/>
        <end position="71"/>
    </location>
</feature>
<dbReference type="GO" id="GO:0005886">
    <property type="term" value="C:plasma membrane"/>
    <property type="evidence" value="ECO:0007669"/>
    <property type="project" value="TreeGrafter"/>
</dbReference>
<keyword evidence="3 6" id="KW-0812">Transmembrane</keyword>
<comment type="caution">
    <text evidence="7">The sequence shown here is derived from an EMBL/GenBank/DDBJ whole genome shotgun (WGS) entry which is preliminary data.</text>
</comment>
<feature type="transmembrane region" description="Helical" evidence="6">
    <location>
        <begin position="195"/>
        <end position="218"/>
    </location>
</feature>
<keyword evidence="5 6" id="KW-0472">Membrane</keyword>
<dbReference type="InterPro" id="IPR001046">
    <property type="entry name" value="NRAMP_fam"/>
</dbReference>
<evidence type="ECO:0000256" key="3">
    <source>
        <dbReference type="ARBA" id="ARBA00022692"/>
    </source>
</evidence>
<organism evidence="7 8">
    <name type="scientific">Brevibacterium ravenspurgense</name>
    <dbReference type="NCBI Taxonomy" id="479117"/>
    <lineage>
        <taxon>Bacteria</taxon>
        <taxon>Bacillati</taxon>
        <taxon>Actinomycetota</taxon>
        <taxon>Actinomycetes</taxon>
        <taxon>Micrococcales</taxon>
        <taxon>Brevibacteriaceae</taxon>
        <taxon>Brevibacterium</taxon>
    </lineage>
</organism>
<keyword evidence="4 6" id="KW-1133">Transmembrane helix</keyword>
<sequence length="417" mass="42853">MNPSSTNTVKKKRTGALFGPGLMIAASFIGPGTITTAIVTGADFGFTLAWSVLFSIIATLVLQEMSVRLGLGAGLGLGEAMRRALENPVLRTLMIVLVVAAIGIGGAAYAGGDTTGTSLAVSAVAPVDLRIIVGAIIIAIFALLITGSYKIIERVLMVMVVILAVLFVITVFVVQPPIGDILKGIFVPSMPPGSALTAIALIGTTVVPYNVFLHASLVQENWANVPKETALKEARIDTVASISFGGLITLAVMATSFGALFMHGMSAETAEDLAVSLEPLLGEAATWVFALGLFAAGFTSALTGPLGAAYAITGMLGKSTDMKSPLFRAVWIAVLAVGAIIALTGFEPIQLIVIAQAANGLLLPIIAIFLLVTMNSKKVVGEHANGVWANIFGGAVTLIVIGIGSYQLADLLGLLPG</sequence>
<evidence type="ECO:0000313" key="8">
    <source>
        <dbReference type="Proteomes" id="UP000243589"/>
    </source>
</evidence>
<keyword evidence="8" id="KW-1185">Reference proteome</keyword>
<dbReference type="NCBIfam" id="NF037982">
    <property type="entry name" value="Nramp_1"/>
    <property type="match status" value="1"/>
</dbReference>